<dbReference type="AlphaFoldDB" id="A0A6A4HWN7"/>
<evidence type="ECO:0000313" key="2">
    <source>
        <dbReference type="Proteomes" id="UP000799118"/>
    </source>
</evidence>
<proteinExistence type="predicted"/>
<sequence>MPCISIHHREPTNFCLFLALQNTAASTSVSQFTHCPGAGTLAVTYRGVLQCWAGEMLDSLIPSHNPISSI</sequence>
<protein>
    <submittedName>
        <fullName evidence="1">Uncharacterized protein</fullName>
    </submittedName>
</protein>
<keyword evidence="2" id="KW-1185">Reference proteome</keyword>
<organism evidence="1 2">
    <name type="scientific">Gymnopus androsaceus JB14</name>
    <dbReference type="NCBI Taxonomy" id="1447944"/>
    <lineage>
        <taxon>Eukaryota</taxon>
        <taxon>Fungi</taxon>
        <taxon>Dikarya</taxon>
        <taxon>Basidiomycota</taxon>
        <taxon>Agaricomycotina</taxon>
        <taxon>Agaricomycetes</taxon>
        <taxon>Agaricomycetidae</taxon>
        <taxon>Agaricales</taxon>
        <taxon>Marasmiineae</taxon>
        <taxon>Omphalotaceae</taxon>
        <taxon>Gymnopus</taxon>
    </lineage>
</organism>
<name>A0A6A4HWN7_9AGAR</name>
<gene>
    <name evidence="1" type="ORF">BT96DRAFT_550519</name>
</gene>
<dbReference type="EMBL" id="ML769435">
    <property type="protein sequence ID" value="KAE9402361.1"/>
    <property type="molecule type" value="Genomic_DNA"/>
</dbReference>
<evidence type="ECO:0000313" key="1">
    <source>
        <dbReference type="EMBL" id="KAE9402361.1"/>
    </source>
</evidence>
<reference evidence="1" key="1">
    <citation type="journal article" date="2019" name="Environ. Microbiol.">
        <title>Fungal ecological strategies reflected in gene transcription - a case study of two litter decomposers.</title>
        <authorList>
            <person name="Barbi F."/>
            <person name="Kohler A."/>
            <person name="Barry K."/>
            <person name="Baskaran P."/>
            <person name="Daum C."/>
            <person name="Fauchery L."/>
            <person name="Ihrmark K."/>
            <person name="Kuo A."/>
            <person name="LaButti K."/>
            <person name="Lipzen A."/>
            <person name="Morin E."/>
            <person name="Grigoriev I.V."/>
            <person name="Henrissat B."/>
            <person name="Lindahl B."/>
            <person name="Martin F."/>
        </authorList>
    </citation>
    <scope>NUCLEOTIDE SEQUENCE</scope>
    <source>
        <strain evidence="1">JB14</strain>
    </source>
</reference>
<accession>A0A6A4HWN7</accession>
<dbReference type="Proteomes" id="UP000799118">
    <property type="component" value="Unassembled WGS sequence"/>
</dbReference>